<accession>A0AB94IXG5</accession>
<dbReference type="AlphaFoldDB" id="A0AB94IXG5"/>
<keyword evidence="2" id="KW-1185">Reference proteome</keyword>
<reference evidence="2" key="1">
    <citation type="submission" date="2010-03" db="EMBL/GenBank/DDBJ databases">
        <title>The genome sequence of Synergistetes sp. SGP1.</title>
        <authorList>
            <consortium name="metaHIT consortium -- http://www.metahit.eu/"/>
            <person name="Pajon A."/>
            <person name="Turner K."/>
            <person name="Parkhill J."/>
            <person name="Wade W."/>
            <person name="Vartoukian S."/>
        </authorList>
    </citation>
    <scope>NUCLEOTIDE SEQUENCE [LARGE SCALE GENOMIC DNA]</scope>
    <source>
        <strain evidence="2">SGP1</strain>
    </source>
</reference>
<organism evidence="1 2">
    <name type="scientific">Fretibacterium fastidiosum</name>
    <dbReference type="NCBI Taxonomy" id="651822"/>
    <lineage>
        <taxon>Bacteria</taxon>
        <taxon>Thermotogati</taxon>
        <taxon>Synergistota</taxon>
        <taxon>Synergistia</taxon>
        <taxon>Synergistales</taxon>
        <taxon>Aminobacteriaceae</taxon>
        <taxon>Fretibacterium</taxon>
    </lineage>
</organism>
<name>A0AB94IXG5_9BACT</name>
<dbReference type="Proteomes" id="UP000008957">
    <property type="component" value="Chromosome"/>
</dbReference>
<dbReference type="EMBL" id="FP929056">
    <property type="protein sequence ID" value="CBL28493.1"/>
    <property type="molecule type" value="Genomic_DNA"/>
</dbReference>
<protein>
    <recommendedName>
        <fullName evidence="3">BioF2-like acetyltransferase domain-containing protein</fullName>
    </recommendedName>
</protein>
<evidence type="ECO:0008006" key="3">
    <source>
        <dbReference type="Google" id="ProtNLM"/>
    </source>
</evidence>
<dbReference type="KEGG" id="sbr:SY1_14550"/>
<dbReference type="RefSeq" id="WP_015556640.1">
    <property type="nucleotide sequence ID" value="NC_021038.1"/>
</dbReference>
<evidence type="ECO:0000313" key="1">
    <source>
        <dbReference type="EMBL" id="CBL28493.1"/>
    </source>
</evidence>
<evidence type="ECO:0000313" key="2">
    <source>
        <dbReference type="Proteomes" id="UP000008957"/>
    </source>
</evidence>
<sequence length="253" mass="29370">MSLLLGGLWRLMEYRAWMPLSGYRVDAQDPALEERLWSVFPSRCFRFWPYFLKDAEGLKQFLERDMPVSVVTTMPRFGRFATAIKRLTPWLKVRWYDQLWCVSREGRMWNVAEAQGHMTSADMGSGPTWHLPQLKEDGDRAPSGVFDFPMPLDALAGFLDEYQRYGWFRAVQDIAWDRRAGADLFRLKLRRNKQLFELLIQPEKYEGQDLGVGLEELFSKLSKEGGNHLIDATYRGKILLRDLPGGPEEGSLK</sequence>
<proteinExistence type="predicted"/>
<gene>
    <name evidence="1" type="ORF">SY1_14550</name>
</gene>
<reference evidence="1 2" key="2">
    <citation type="submission" date="2010-03" db="EMBL/GenBank/DDBJ databases">
        <authorList>
            <person name="Pajon A."/>
        </authorList>
    </citation>
    <scope>NUCLEOTIDE SEQUENCE [LARGE SCALE GENOMIC DNA]</scope>
    <source>
        <strain evidence="1 2">SGP1</strain>
    </source>
</reference>